<proteinExistence type="inferred from homology"/>
<evidence type="ECO:0000256" key="12">
    <source>
        <dbReference type="ARBA" id="ARBA00023239"/>
    </source>
</evidence>
<dbReference type="Gene3D" id="3.60.120.10">
    <property type="entry name" value="Anthranilate synthase"/>
    <property type="match status" value="1"/>
</dbReference>
<dbReference type="Pfam" id="PF04715">
    <property type="entry name" value="Anth_synt_I_N"/>
    <property type="match status" value="1"/>
</dbReference>
<keyword evidence="9" id="KW-0822">Tryptophan biosynthesis</keyword>
<protein>
    <recommendedName>
        <fullName evidence="6">Anthranilate synthase component 1</fullName>
        <ecNumber evidence="5">4.1.3.27</ecNumber>
    </recommendedName>
</protein>
<evidence type="ECO:0000256" key="4">
    <source>
        <dbReference type="ARBA" id="ARBA00011575"/>
    </source>
</evidence>
<keyword evidence="7" id="KW-0028">Amino-acid biosynthesis</keyword>
<dbReference type="GO" id="GO:0046872">
    <property type="term" value="F:metal ion binding"/>
    <property type="evidence" value="ECO:0007669"/>
    <property type="project" value="UniProtKB-KW"/>
</dbReference>
<evidence type="ECO:0000259" key="15">
    <source>
        <dbReference type="Pfam" id="PF00425"/>
    </source>
</evidence>
<evidence type="ECO:0000256" key="5">
    <source>
        <dbReference type="ARBA" id="ARBA00012266"/>
    </source>
</evidence>
<gene>
    <name evidence="17" type="ORF">NS354_04180</name>
</gene>
<dbReference type="AlphaFoldDB" id="A0A147EPY3"/>
<comment type="pathway">
    <text evidence="2">Amino-acid biosynthesis; L-tryptophan biosynthesis; L-tryptophan from chorismate: step 1/5.</text>
</comment>
<dbReference type="PRINTS" id="PR00095">
    <property type="entry name" value="ANTSNTHASEI"/>
</dbReference>
<dbReference type="PANTHER" id="PTHR11236:SF46">
    <property type="entry name" value="ANTHRANILATE SYNTHASE COMPONENT 1"/>
    <property type="match status" value="1"/>
</dbReference>
<dbReference type="RefSeq" id="WP_058593334.1">
    <property type="nucleotide sequence ID" value="NZ_LDRK01000018.1"/>
</dbReference>
<feature type="domain" description="Chorismate-utilising enzyme C-terminal" evidence="15">
    <location>
        <begin position="262"/>
        <end position="520"/>
    </location>
</feature>
<sequence>MSLTTTRAAFDAARASHAVIPVCREIFADADTPVGIYRKVAGSRPGTFLLESAEQGGVWTRFSFVGAGSFGVLGERDGAAHWAPDPAFDVSAERLLPGGVDSLAPVAALSALYERWRSPQVAGLPPLASGFVGYLGWETVRQFEKLDDAPAVGSGLPTQGLSFVSELVVIDHREGSVVLLANVLNDAALVDAAPGDAGLVDAAPGDAASVDVAAVETADAQWAHAQARLDALQAALSAPESSPLSSVDRAATADPHRLTSTPEYVAAVEAAKRYIVDGDIFQVVPSQRFDQECTADPLDVYRVLRHLNPSPYLYLLQLEDAAGEPFSVVGSSPEALVTVQEGGHVLTHPIAGSRPRGASIEEDQQHERDLLADEKERAEHLMLVDLARNDLLRVCEPGSVEVTEFMRIERFSHIMHIVSSVEGRRRPDANPIDVFRATFPAGTLSGAPKPRALQIIDELEPVQRGVYGGVVGYFGLGGAADLAIAIRTATIKGGVAMVQAGAGVVADSVPETEDAECRSKAAAPLRAIAIANTLRTLGESVHAS</sequence>
<evidence type="ECO:0000256" key="3">
    <source>
        <dbReference type="ARBA" id="ARBA00009562"/>
    </source>
</evidence>
<accession>A0A147EPY3</accession>
<dbReference type="NCBIfam" id="NF010086">
    <property type="entry name" value="PRK13571.1"/>
    <property type="match status" value="1"/>
</dbReference>
<dbReference type="EMBL" id="LDRK01000018">
    <property type="protein sequence ID" value="KTR86599.1"/>
    <property type="molecule type" value="Genomic_DNA"/>
</dbReference>
<evidence type="ECO:0000256" key="9">
    <source>
        <dbReference type="ARBA" id="ARBA00022822"/>
    </source>
</evidence>
<evidence type="ECO:0000256" key="11">
    <source>
        <dbReference type="ARBA" id="ARBA00023141"/>
    </source>
</evidence>
<evidence type="ECO:0000256" key="1">
    <source>
        <dbReference type="ARBA" id="ARBA00001946"/>
    </source>
</evidence>
<dbReference type="OrthoDB" id="3518032at2"/>
<dbReference type="InterPro" id="IPR006805">
    <property type="entry name" value="Anth_synth_I_N"/>
</dbReference>
<dbReference type="GO" id="GO:0000162">
    <property type="term" value="P:L-tryptophan biosynthetic process"/>
    <property type="evidence" value="ECO:0007669"/>
    <property type="project" value="UniProtKB-KW"/>
</dbReference>
<dbReference type="EC" id="4.1.3.27" evidence="5"/>
<comment type="caution">
    <text evidence="17">The sequence shown here is derived from an EMBL/GenBank/DDBJ whole genome shotgun (WGS) entry which is preliminary data.</text>
</comment>
<evidence type="ECO:0000313" key="17">
    <source>
        <dbReference type="EMBL" id="KTR86599.1"/>
    </source>
</evidence>
<keyword evidence="12" id="KW-0456">Lyase</keyword>
<organism evidence="17 18">
    <name type="scientific">Leucobacter chromiiresistens</name>
    <dbReference type="NCBI Taxonomy" id="1079994"/>
    <lineage>
        <taxon>Bacteria</taxon>
        <taxon>Bacillati</taxon>
        <taxon>Actinomycetota</taxon>
        <taxon>Actinomycetes</taxon>
        <taxon>Micrococcales</taxon>
        <taxon>Microbacteriaceae</taxon>
        <taxon>Leucobacter</taxon>
    </lineage>
</organism>
<dbReference type="PANTHER" id="PTHR11236">
    <property type="entry name" value="AMINOBENZOATE/ANTHRANILATE SYNTHASE"/>
    <property type="match status" value="1"/>
</dbReference>
<keyword evidence="10" id="KW-0460">Magnesium</keyword>
<comment type="cofactor">
    <cofactor evidence="1">
        <name>Mg(2+)</name>
        <dbReference type="ChEBI" id="CHEBI:18420"/>
    </cofactor>
</comment>
<keyword evidence="18" id="KW-1185">Reference proteome</keyword>
<dbReference type="SUPFAM" id="SSF56322">
    <property type="entry name" value="ADC synthase"/>
    <property type="match status" value="1"/>
</dbReference>
<comment type="function">
    <text evidence="13">Part of a heterotetrameric complex that catalyzes the two-step biosynthesis of anthranilate, an intermediate in the biosynthesis of L-tryptophan. In the first step, the glutamine-binding beta subunit (TrpG) of anthranilate synthase (AS) provides the glutamine amidotransferase activity which generates ammonia as a substrate that, along with chorismate, is used in the second step, catalyzed by the large alpha subunit of AS (TrpE) to produce anthranilate. In the absence of TrpG, TrpE can synthesize anthranilate directly from chorismate and high concentrations of ammonia.</text>
</comment>
<dbReference type="PATRIC" id="fig|1079994.3.peg.872"/>
<feature type="domain" description="Anthranilate synthase component I N-terminal" evidence="16">
    <location>
        <begin position="29"/>
        <end position="178"/>
    </location>
</feature>
<evidence type="ECO:0000256" key="10">
    <source>
        <dbReference type="ARBA" id="ARBA00022842"/>
    </source>
</evidence>
<evidence type="ECO:0000256" key="6">
    <source>
        <dbReference type="ARBA" id="ARBA00020653"/>
    </source>
</evidence>
<evidence type="ECO:0000256" key="14">
    <source>
        <dbReference type="ARBA" id="ARBA00047683"/>
    </source>
</evidence>
<keyword evidence="11" id="KW-0057">Aromatic amino acid biosynthesis</keyword>
<comment type="subunit">
    <text evidence="4">Heterotetramer consisting of two non-identical subunits: a beta subunit (TrpG) and a large alpha subunit (TrpE).</text>
</comment>
<comment type="similarity">
    <text evidence="3">Belongs to the anthranilate synthase component I family.</text>
</comment>
<evidence type="ECO:0000256" key="2">
    <source>
        <dbReference type="ARBA" id="ARBA00004873"/>
    </source>
</evidence>
<dbReference type="InterPro" id="IPR019999">
    <property type="entry name" value="Anth_synth_I-like"/>
</dbReference>
<evidence type="ECO:0000256" key="8">
    <source>
        <dbReference type="ARBA" id="ARBA00022723"/>
    </source>
</evidence>
<dbReference type="Pfam" id="PF00425">
    <property type="entry name" value="Chorismate_bind"/>
    <property type="match status" value="1"/>
</dbReference>
<dbReference type="Proteomes" id="UP000070810">
    <property type="component" value="Unassembled WGS sequence"/>
</dbReference>
<evidence type="ECO:0000259" key="16">
    <source>
        <dbReference type="Pfam" id="PF04715"/>
    </source>
</evidence>
<evidence type="ECO:0000256" key="13">
    <source>
        <dbReference type="ARBA" id="ARBA00025634"/>
    </source>
</evidence>
<comment type="catalytic activity">
    <reaction evidence="14">
        <text>chorismate + L-glutamine = anthranilate + pyruvate + L-glutamate + H(+)</text>
        <dbReference type="Rhea" id="RHEA:21732"/>
        <dbReference type="ChEBI" id="CHEBI:15361"/>
        <dbReference type="ChEBI" id="CHEBI:15378"/>
        <dbReference type="ChEBI" id="CHEBI:16567"/>
        <dbReference type="ChEBI" id="CHEBI:29748"/>
        <dbReference type="ChEBI" id="CHEBI:29985"/>
        <dbReference type="ChEBI" id="CHEBI:58359"/>
        <dbReference type="EC" id="4.1.3.27"/>
    </reaction>
</comment>
<dbReference type="GO" id="GO:0004049">
    <property type="term" value="F:anthranilate synthase activity"/>
    <property type="evidence" value="ECO:0007669"/>
    <property type="project" value="UniProtKB-EC"/>
</dbReference>
<name>A0A147EPY3_9MICO</name>
<dbReference type="InterPro" id="IPR015890">
    <property type="entry name" value="Chorismate_C"/>
</dbReference>
<evidence type="ECO:0000256" key="7">
    <source>
        <dbReference type="ARBA" id="ARBA00022605"/>
    </source>
</evidence>
<reference evidence="17 18" key="1">
    <citation type="journal article" date="2016" name="Front. Microbiol.">
        <title>Genomic Resource of Rice Seed Associated Bacteria.</title>
        <authorList>
            <person name="Midha S."/>
            <person name="Bansal K."/>
            <person name="Sharma S."/>
            <person name="Kumar N."/>
            <person name="Patil P.P."/>
            <person name="Chaudhry V."/>
            <person name="Patil P.B."/>
        </authorList>
    </citation>
    <scope>NUCLEOTIDE SEQUENCE [LARGE SCALE GENOMIC DNA]</scope>
    <source>
        <strain evidence="17 18">NS354</strain>
    </source>
</reference>
<dbReference type="InterPro" id="IPR005801">
    <property type="entry name" value="ADC_synthase"/>
</dbReference>
<evidence type="ECO:0000313" key="18">
    <source>
        <dbReference type="Proteomes" id="UP000070810"/>
    </source>
</evidence>
<keyword evidence="8" id="KW-0479">Metal-binding</keyword>